<evidence type="ECO:0000313" key="2">
    <source>
        <dbReference type="Proteomes" id="UP000240572"/>
    </source>
</evidence>
<name>A0A2P8D113_9BACT</name>
<dbReference type="OrthoDB" id="798544at2"/>
<reference evidence="1 2" key="1">
    <citation type="submission" date="2018-03" db="EMBL/GenBank/DDBJ databases">
        <title>Genomic Encyclopedia of Type Strains, Phase III (KMG-III): the genomes of soil and plant-associated and newly described type strains.</title>
        <authorList>
            <person name="Whitman W."/>
        </authorList>
    </citation>
    <scope>NUCLEOTIDE SEQUENCE [LARGE SCALE GENOMIC DNA]</scope>
    <source>
        <strain evidence="1 2">CGMCC 1.12700</strain>
    </source>
</reference>
<dbReference type="RefSeq" id="WP_106524121.1">
    <property type="nucleotide sequence ID" value="NZ_PYGD01000007.1"/>
</dbReference>
<evidence type="ECO:0000313" key="1">
    <source>
        <dbReference type="EMBL" id="PSK90856.1"/>
    </source>
</evidence>
<dbReference type="AlphaFoldDB" id="A0A2P8D113"/>
<dbReference type="EMBL" id="PYGD01000007">
    <property type="protein sequence ID" value="PSK90856.1"/>
    <property type="molecule type" value="Genomic_DNA"/>
</dbReference>
<comment type="caution">
    <text evidence="1">The sequence shown here is derived from an EMBL/GenBank/DDBJ whole genome shotgun (WGS) entry which is preliminary data.</text>
</comment>
<keyword evidence="2" id="KW-1185">Reference proteome</keyword>
<dbReference type="Proteomes" id="UP000240572">
    <property type="component" value="Unassembled WGS sequence"/>
</dbReference>
<organism evidence="1 2">
    <name type="scientific">Taibaiella chishuiensis</name>
    <dbReference type="NCBI Taxonomy" id="1434707"/>
    <lineage>
        <taxon>Bacteria</taxon>
        <taxon>Pseudomonadati</taxon>
        <taxon>Bacteroidota</taxon>
        <taxon>Chitinophagia</taxon>
        <taxon>Chitinophagales</taxon>
        <taxon>Chitinophagaceae</taxon>
        <taxon>Taibaiella</taxon>
    </lineage>
</organism>
<proteinExistence type="predicted"/>
<accession>A0A2P8D113</accession>
<sequence length="93" mass="10250">MMTKKEMEVVYDTLLCIPGMNDQVKVDLKLSRKNVLLLSQAVERGLGLEEKEGTKYLDLASQEAIGELQVLSALCLEKAGITELNDKLKSLPG</sequence>
<protein>
    <submittedName>
        <fullName evidence="1">Uncharacterized protein</fullName>
    </submittedName>
</protein>
<gene>
    <name evidence="1" type="ORF">B0I18_107268</name>
</gene>